<dbReference type="Pfam" id="PF00589">
    <property type="entry name" value="Phage_integrase"/>
    <property type="match status" value="1"/>
</dbReference>
<feature type="domain" description="Core-binding (CB)" evidence="6">
    <location>
        <begin position="116"/>
        <end position="201"/>
    </location>
</feature>
<dbReference type="PANTHER" id="PTHR30349">
    <property type="entry name" value="PHAGE INTEGRASE-RELATED"/>
    <property type="match status" value="1"/>
</dbReference>
<evidence type="ECO:0000313" key="7">
    <source>
        <dbReference type="EMBL" id="SFT81887.1"/>
    </source>
</evidence>
<proteinExistence type="predicted"/>
<sequence length="413" mass="47914">MFESLYTRPWILAKHRNAPLAVEREKFLQHLANRNLAVRTLQLVACELLTIVQWMPIGRRNLTVSQIEAAADSWARHQRRRKRARALRSSRKAFKSIAVGWMAYLGKLAQPRRKRSRYAKLVEPFEAFMRDERGLAEATIRYCCWHAEKFLDYLGEADLCLKTISASQVDVYLSHKGATGWSRASLLTCANALRSFLRYSEQRRWCGRISAGVVVPRVYQQERLTRGLEWQAVQQLIASSAGDSRRDIRDHAILMLLAWYGLRSGEIASLRLEDVDWEHDTLWVRRQKQRRTEQYPLTAIVGEALLRYLREVRPRCDCRELFLTLNAPYRPLPHSSRYYIVRSRLDALGIQSSRRGPHCLRHACANHLLASGFSLKQIGDHLGHRSAYATRIYAKVDLRELRQVAEIDIRGLL</sequence>
<dbReference type="PROSITE" id="PS51900">
    <property type="entry name" value="CB"/>
    <property type="match status" value="1"/>
</dbReference>
<keyword evidence="1" id="KW-0229">DNA integration</keyword>
<dbReference type="InterPro" id="IPR004107">
    <property type="entry name" value="Integrase_SAM-like_N"/>
</dbReference>
<dbReference type="EMBL" id="FPBH01000004">
    <property type="protein sequence ID" value="SFT81887.1"/>
    <property type="molecule type" value="Genomic_DNA"/>
</dbReference>
<keyword evidence="3" id="KW-0233">DNA recombination</keyword>
<organism evidence="7 8">
    <name type="scientific">Paraburkholderia aspalathi</name>
    <dbReference type="NCBI Taxonomy" id="1324617"/>
    <lineage>
        <taxon>Bacteria</taxon>
        <taxon>Pseudomonadati</taxon>
        <taxon>Pseudomonadota</taxon>
        <taxon>Betaproteobacteria</taxon>
        <taxon>Burkholderiales</taxon>
        <taxon>Burkholderiaceae</taxon>
        <taxon>Paraburkholderia</taxon>
    </lineage>
</organism>
<dbReference type="RefSeq" id="WP_244179285.1">
    <property type="nucleotide sequence ID" value="NZ_FPBH01000004.1"/>
</dbReference>
<name>A0A1I7B3X5_9BURK</name>
<evidence type="ECO:0000256" key="2">
    <source>
        <dbReference type="ARBA" id="ARBA00023125"/>
    </source>
</evidence>
<gene>
    <name evidence="7" type="ORF">SAMN05192563_1004157</name>
</gene>
<evidence type="ECO:0000259" key="5">
    <source>
        <dbReference type="PROSITE" id="PS51898"/>
    </source>
</evidence>
<dbReference type="Pfam" id="PF02899">
    <property type="entry name" value="Phage_int_SAM_1"/>
    <property type="match status" value="1"/>
</dbReference>
<protein>
    <submittedName>
        <fullName evidence="7">Site-specific recombinase XerD</fullName>
    </submittedName>
</protein>
<dbReference type="GO" id="GO:0006310">
    <property type="term" value="P:DNA recombination"/>
    <property type="evidence" value="ECO:0007669"/>
    <property type="project" value="UniProtKB-KW"/>
</dbReference>
<evidence type="ECO:0000259" key="6">
    <source>
        <dbReference type="PROSITE" id="PS51900"/>
    </source>
</evidence>
<dbReference type="InterPro" id="IPR010998">
    <property type="entry name" value="Integrase_recombinase_N"/>
</dbReference>
<dbReference type="InterPro" id="IPR011010">
    <property type="entry name" value="DNA_brk_join_enz"/>
</dbReference>
<dbReference type="SUPFAM" id="SSF56349">
    <property type="entry name" value="DNA breaking-rejoining enzymes"/>
    <property type="match status" value="1"/>
</dbReference>
<dbReference type="AlphaFoldDB" id="A0A1I7B3X5"/>
<accession>A0A1I7B3X5</accession>
<evidence type="ECO:0000256" key="1">
    <source>
        <dbReference type="ARBA" id="ARBA00022908"/>
    </source>
</evidence>
<dbReference type="Gene3D" id="1.10.150.130">
    <property type="match status" value="1"/>
</dbReference>
<dbReference type="Gene3D" id="1.10.443.10">
    <property type="entry name" value="Intergrase catalytic core"/>
    <property type="match status" value="1"/>
</dbReference>
<dbReference type="Proteomes" id="UP000198844">
    <property type="component" value="Unassembled WGS sequence"/>
</dbReference>
<dbReference type="PROSITE" id="PS51898">
    <property type="entry name" value="TYR_RECOMBINASE"/>
    <property type="match status" value="1"/>
</dbReference>
<dbReference type="GO" id="GO:0003677">
    <property type="term" value="F:DNA binding"/>
    <property type="evidence" value="ECO:0007669"/>
    <property type="project" value="UniProtKB-UniRule"/>
</dbReference>
<keyword evidence="2 4" id="KW-0238">DNA-binding</keyword>
<dbReference type="PANTHER" id="PTHR30349:SF90">
    <property type="entry name" value="TYROSINE RECOMBINASE XERD"/>
    <property type="match status" value="1"/>
</dbReference>
<dbReference type="InterPro" id="IPR013762">
    <property type="entry name" value="Integrase-like_cat_sf"/>
</dbReference>
<dbReference type="InterPro" id="IPR044068">
    <property type="entry name" value="CB"/>
</dbReference>
<dbReference type="InterPro" id="IPR050090">
    <property type="entry name" value="Tyrosine_recombinase_XerCD"/>
</dbReference>
<dbReference type="InterPro" id="IPR002104">
    <property type="entry name" value="Integrase_catalytic"/>
</dbReference>
<feature type="domain" description="Tyr recombinase" evidence="5">
    <location>
        <begin position="223"/>
        <end position="406"/>
    </location>
</feature>
<evidence type="ECO:0000256" key="3">
    <source>
        <dbReference type="ARBA" id="ARBA00023172"/>
    </source>
</evidence>
<evidence type="ECO:0000256" key="4">
    <source>
        <dbReference type="PROSITE-ProRule" id="PRU01248"/>
    </source>
</evidence>
<dbReference type="GO" id="GO:0015074">
    <property type="term" value="P:DNA integration"/>
    <property type="evidence" value="ECO:0007669"/>
    <property type="project" value="UniProtKB-KW"/>
</dbReference>
<reference evidence="7 8" key="1">
    <citation type="submission" date="2016-10" db="EMBL/GenBank/DDBJ databases">
        <authorList>
            <person name="de Groot N.N."/>
        </authorList>
    </citation>
    <scope>NUCLEOTIDE SEQUENCE [LARGE SCALE GENOMIC DNA]</scope>
    <source>
        <strain evidence="7 8">LMG 27731</strain>
    </source>
</reference>
<evidence type="ECO:0000313" key="8">
    <source>
        <dbReference type="Proteomes" id="UP000198844"/>
    </source>
</evidence>